<evidence type="ECO:0000313" key="2">
    <source>
        <dbReference type="Proteomes" id="UP000184462"/>
    </source>
</evidence>
<proteinExistence type="predicted"/>
<keyword evidence="2" id="KW-1185">Reference proteome</keyword>
<dbReference type="Proteomes" id="UP000184462">
    <property type="component" value="Unassembled WGS sequence"/>
</dbReference>
<sequence length="73" mass="8411">MIDNPDFKVNIEKKTVDKAIHKNGDLTYHLKEYKAMNTDQKRGEKQTTLVNKISSERAFSRLTEKSKSTPLIS</sequence>
<dbReference type="AlphaFoldDB" id="A0A1M4WT25"/>
<dbReference type="EMBL" id="FQTW01000006">
    <property type="protein sequence ID" value="SHE84379.1"/>
    <property type="molecule type" value="Genomic_DNA"/>
</dbReference>
<dbReference type="RefSeq" id="WP_073193264.1">
    <property type="nucleotide sequence ID" value="NZ_FQTW01000006.1"/>
</dbReference>
<accession>A0A1M4WT25</accession>
<evidence type="ECO:0000313" key="1">
    <source>
        <dbReference type="EMBL" id="SHE84379.1"/>
    </source>
</evidence>
<gene>
    <name evidence="1" type="ORF">SAMN05444278_106154</name>
</gene>
<name>A0A1M4WT25_9FLAO</name>
<organism evidence="1 2">
    <name type="scientific">Psychroflexus salarius</name>
    <dbReference type="NCBI Taxonomy" id="1155689"/>
    <lineage>
        <taxon>Bacteria</taxon>
        <taxon>Pseudomonadati</taxon>
        <taxon>Bacteroidota</taxon>
        <taxon>Flavobacteriia</taxon>
        <taxon>Flavobacteriales</taxon>
        <taxon>Flavobacteriaceae</taxon>
        <taxon>Psychroflexus</taxon>
    </lineage>
</organism>
<reference evidence="1 2" key="1">
    <citation type="submission" date="2016-11" db="EMBL/GenBank/DDBJ databases">
        <authorList>
            <person name="Jaros S."/>
            <person name="Januszkiewicz K."/>
            <person name="Wedrychowicz H."/>
        </authorList>
    </citation>
    <scope>NUCLEOTIDE SEQUENCE [LARGE SCALE GENOMIC DNA]</scope>
    <source>
        <strain evidence="1 2">DSM 25661</strain>
    </source>
</reference>
<protein>
    <submittedName>
        <fullName evidence="1">Uncharacterized protein</fullName>
    </submittedName>
</protein>